<feature type="domain" description="DUF6851" evidence="5">
    <location>
        <begin position="670"/>
        <end position="821"/>
    </location>
</feature>
<keyword evidence="7" id="KW-1185">Reference proteome</keyword>
<dbReference type="Pfam" id="PF13517">
    <property type="entry name" value="FG-GAP_3"/>
    <property type="match status" value="2"/>
</dbReference>
<dbReference type="PANTHER" id="PTHR34599">
    <property type="entry name" value="PEROXIDASE-RELATED"/>
    <property type="match status" value="1"/>
</dbReference>
<dbReference type="InterPro" id="IPR052559">
    <property type="entry name" value="V-haloperoxidase"/>
</dbReference>
<dbReference type="Pfam" id="PF21167">
    <property type="entry name" value="DUF6851"/>
    <property type="match status" value="1"/>
</dbReference>
<dbReference type="InterPro" id="IPR016119">
    <property type="entry name" value="Br/Cl_peroxidase_C"/>
</dbReference>
<accession>A0ABP9EX05</accession>
<protein>
    <recommendedName>
        <fullName evidence="8">T9SS type A sorting domain-containing protein</fullName>
    </recommendedName>
</protein>
<dbReference type="PANTHER" id="PTHR34599:SF2">
    <property type="entry name" value="TRAF-TYPE DOMAIN-CONTAINING PROTEIN"/>
    <property type="match status" value="1"/>
</dbReference>
<dbReference type="CDD" id="cd03398">
    <property type="entry name" value="PAP2_haloperoxidase"/>
    <property type="match status" value="1"/>
</dbReference>
<dbReference type="InterPro" id="IPR028994">
    <property type="entry name" value="Integrin_alpha_N"/>
</dbReference>
<evidence type="ECO:0000256" key="1">
    <source>
        <dbReference type="ARBA" id="ARBA00022729"/>
    </source>
</evidence>
<evidence type="ECO:0000259" key="3">
    <source>
        <dbReference type="Pfam" id="PF18962"/>
    </source>
</evidence>
<dbReference type="RefSeq" id="WP_345272872.1">
    <property type="nucleotide sequence ID" value="NZ_BAABJH010000001.1"/>
</dbReference>
<dbReference type="SUPFAM" id="SSF48317">
    <property type="entry name" value="Acid phosphatase/Vanadium-dependent haloperoxidase"/>
    <property type="match status" value="1"/>
</dbReference>
<proteinExistence type="predicted"/>
<dbReference type="NCBIfam" id="TIGR04183">
    <property type="entry name" value="Por_Secre_tail"/>
    <property type="match status" value="1"/>
</dbReference>
<evidence type="ECO:0008006" key="8">
    <source>
        <dbReference type="Google" id="ProtNLM"/>
    </source>
</evidence>
<evidence type="ECO:0000313" key="6">
    <source>
        <dbReference type="EMBL" id="GAA4887696.1"/>
    </source>
</evidence>
<evidence type="ECO:0000313" key="7">
    <source>
        <dbReference type="Proteomes" id="UP001500433"/>
    </source>
</evidence>
<dbReference type="SUPFAM" id="SSF69318">
    <property type="entry name" value="Integrin alpha N-terminal domain"/>
    <property type="match status" value="1"/>
</dbReference>
<dbReference type="InterPro" id="IPR013517">
    <property type="entry name" value="FG-GAP"/>
</dbReference>
<reference evidence="7" key="1">
    <citation type="journal article" date="2019" name="Int. J. Syst. Evol. Microbiol.">
        <title>The Global Catalogue of Microorganisms (GCM) 10K type strain sequencing project: providing services to taxonomists for standard genome sequencing and annotation.</title>
        <authorList>
            <consortium name="The Broad Institute Genomics Platform"/>
            <consortium name="The Broad Institute Genome Sequencing Center for Infectious Disease"/>
            <person name="Wu L."/>
            <person name="Ma J."/>
        </authorList>
    </citation>
    <scope>NUCLEOTIDE SEQUENCE [LARGE SCALE GENOMIC DNA]</scope>
    <source>
        <strain evidence="7">JCM 18274</strain>
    </source>
</reference>
<dbReference type="InterPro" id="IPR045829">
    <property type="entry name" value="PKD_6"/>
</dbReference>
<name>A0ABP9EX05_9FLAO</name>
<comment type="caution">
    <text evidence="6">The sequence shown here is derived from an EMBL/GenBank/DDBJ whole genome shotgun (WGS) entry which is preliminary data.</text>
</comment>
<evidence type="ECO:0000259" key="5">
    <source>
        <dbReference type="Pfam" id="PF21167"/>
    </source>
</evidence>
<feature type="domain" description="Secretion system C-terminal sorting" evidence="3">
    <location>
        <begin position="1269"/>
        <end position="1337"/>
    </location>
</feature>
<evidence type="ECO:0000259" key="2">
    <source>
        <dbReference type="Pfam" id="PF07593"/>
    </source>
</evidence>
<dbReference type="InterPro" id="IPR011519">
    <property type="entry name" value="UnbV_ASPIC"/>
</dbReference>
<feature type="domain" description="PKD-like" evidence="4">
    <location>
        <begin position="551"/>
        <end position="620"/>
    </location>
</feature>
<dbReference type="Pfam" id="PF18962">
    <property type="entry name" value="Por_Secre_tail"/>
    <property type="match status" value="1"/>
</dbReference>
<dbReference type="Gene3D" id="1.10.606.10">
    <property type="entry name" value="Vanadium-containing Chloroperoxidase, domain 2"/>
    <property type="match status" value="2"/>
</dbReference>
<dbReference type="InterPro" id="IPR036938">
    <property type="entry name" value="PAP2/HPO_sf"/>
</dbReference>
<evidence type="ECO:0000259" key="4">
    <source>
        <dbReference type="Pfam" id="PF19408"/>
    </source>
</evidence>
<keyword evidence="1" id="KW-0732">Signal</keyword>
<dbReference type="Pfam" id="PF07593">
    <property type="entry name" value="UnbV_ASPIC"/>
    <property type="match status" value="1"/>
</dbReference>
<dbReference type="EMBL" id="BAABJH010000001">
    <property type="protein sequence ID" value="GAA4887696.1"/>
    <property type="molecule type" value="Genomic_DNA"/>
</dbReference>
<dbReference type="InterPro" id="IPR049283">
    <property type="entry name" value="DUF6851"/>
</dbReference>
<sequence length="1340" mass="149179">MKKNTIYSRYLFILICSLFLHLDLNAQQFRRVDIQAGLGEIFNNNGVAVADYDLDNDLDIFIVGEKTFDENNPTTWSRLLKNNNNGSFEDVTIEAGFAEGFNHDINLDNGLELGDKMAVSWGDYDDDGYPDIFLANAGQSQLYHNNGNGTFSDVTILLGINTFCENCYYSGALWFDNNNDGFLDLYLTDYKSTTDNKLFQNNGNGTFTLISDTNVGGQSNSLSAIPIIANDDAYIDLYVANDFAQNNFFLVNQNGTGFTEAAIEFGIEDPFCGMGLATCDFDNNGVFELLVTNIDTNGFYVKNGENTYENLAQDLGIFNTGWSWGINFSDFNHDGYEDLYIANGMIQKIPNKYFKNVPGPNGRAFEDTLLTDSPIEESKSRSTISFDYDNDGDLDLIVTNFSGKLYLYENTSIDTFFTNETSGNYIKIELEGTASNTNAIGTKVELYPNTGPDQFRYHHGSAYLSQSILPVHFGLSTASVINSIVVTWPLGSKETFFDVPVNNTIKITEGSGYSIVPDNTAVKIEGCTDTNSCNYDPNATIDNGSCLFLEAGSITGNTTTNTLSVENYTYSSNTEDQFEWTVTNGEILDGQGTNSISVRWHVASQGRISIISRNDICSTDVISLNITLTSPDVEENDYSVARLWNEVLLDAIRNDFARPTVHARNLFHTSIAMYDAWAIYNDDAQTYFIGKEVQGFSSELDEFISPQDTIASINETLSYAAYRILKHRFSKSPNAQITSANLDDLMALLGYDTNETSVDYSNSNPAALGNYIAAKIIEFGFQDGTNESNAYDNEYYEPVNDPLVPAVSGNETISDPNRWQPLSLEVFIDQSGNVIRETTPGFLSPEWGNASPFALNNNMLTNFERDSNTYRVFHDPGQPPTIGTGDAQSNDIYKWGFSLVSVWGAHLSPDDGVLWDISPKSIGNIPISLFPNDFADYDDFYNLMDGGDIGTGHSSNPITNAPYQPQMVPRGDYARVLAEFWADGPDSETPPGHWFVLLNYVSDHPLFEKRMKGEGDILNNLEWDVKSYFMLAGAMHDAAISAWSIKGWYDYTRPISAIRYMADKGQSTDNTLDNYHEDGIPLMDGFIEIVNESDDLAGTSNEHLGKIKLNTWRGHDYINDVETDVAGVGWILAENWWPYQRPSFVTPPFAGYVSGHSTYSRAAAEIMTLLTGTEFFPGGMGEFIAKQNEFLVFEEGPSQDITLQWATYRDASDQCSLSRIWGGIHPPMDDIPGRIIGEQIGIDAFNLAESYFIKPTTPNEVNQESGMTLYPNPLIISNEITITNTFGNEEFILFDLYGNLIPVSPNYFEENSTTKIEINNLSTGLYILKSNKKSWKVIIR</sequence>
<feature type="domain" description="ASPIC/UnbV" evidence="2">
    <location>
        <begin position="439"/>
        <end position="505"/>
    </location>
</feature>
<dbReference type="Proteomes" id="UP001500433">
    <property type="component" value="Unassembled WGS sequence"/>
</dbReference>
<dbReference type="Pfam" id="PF19408">
    <property type="entry name" value="PKD_6"/>
    <property type="match status" value="1"/>
</dbReference>
<dbReference type="InterPro" id="IPR026444">
    <property type="entry name" value="Secre_tail"/>
</dbReference>
<organism evidence="6 7">
    <name type="scientific">Flaviramulus aquimarinus</name>
    <dbReference type="NCBI Taxonomy" id="1170456"/>
    <lineage>
        <taxon>Bacteria</taxon>
        <taxon>Pseudomonadati</taxon>
        <taxon>Bacteroidota</taxon>
        <taxon>Flavobacteriia</taxon>
        <taxon>Flavobacteriales</taxon>
        <taxon>Flavobacteriaceae</taxon>
        <taxon>Flaviramulus</taxon>
    </lineage>
</organism>
<gene>
    <name evidence="6" type="ORF">GCM10023311_09360</name>
</gene>